<proteinExistence type="predicted"/>
<sequence length="199" mass="22971">MKNYFLLLFFVLTFSSVKAQNVTANTYYATSEVNIGNYFGLDWTLNYVIQNTYSIKVGYTRNIRDPKSKPDDYSRGLGFLSFSYPFDYFSTYKVELGKIYNLNQKGTIRANVALGVGYTVIEEPENWQYIPNNATVNLDENYTYDYYKYNTISLIISPKIEFPISKYFGFSVSPMAQINKDRSYCGVGLGIMLGKVREY</sequence>
<evidence type="ECO:0000256" key="1">
    <source>
        <dbReference type="SAM" id="SignalP"/>
    </source>
</evidence>
<evidence type="ECO:0000313" key="3">
    <source>
        <dbReference type="Proteomes" id="UP000431264"/>
    </source>
</evidence>
<organism evidence="2 3">
    <name type="scientific">Flavobacterium profundi</name>
    <dbReference type="NCBI Taxonomy" id="1774945"/>
    <lineage>
        <taxon>Bacteria</taxon>
        <taxon>Pseudomonadati</taxon>
        <taxon>Bacteroidota</taxon>
        <taxon>Flavobacteriia</taxon>
        <taxon>Flavobacteriales</taxon>
        <taxon>Flavobacteriaceae</taxon>
        <taxon>Flavobacterium</taxon>
    </lineage>
</organism>
<keyword evidence="3" id="KW-1185">Reference proteome</keyword>
<protein>
    <recommendedName>
        <fullName evidence="4">Outer membrane protein beta-barrel domain-containing protein</fullName>
    </recommendedName>
</protein>
<dbReference type="Proteomes" id="UP000431264">
    <property type="component" value="Unassembled WGS sequence"/>
</dbReference>
<dbReference type="OrthoDB" id="978267at2"/>
<dbReference type="RefSeq" id="WP_140996621.1">
    <property type="nucleotide sequence ID" value="NZ_VDCZ01000002.1"/>
</dbReference>
<feature type="chain" id="PRO_5026227322" description="Outer membrane protein beta-barrel domain-containing protein" evidence="1">
    <location>
        <begin position="20"/>
        <end position="199"/>
    </location>
</feature>
<comment type="caution">
    <text evidence="2">The sequence shown here is derived from an EMBL/GenBank/DDBJ whole genome shotgun (WGS) entry which is preliminary data.</text>
</comment>
<evidence type="ECO:0000313" key="2">
    <source>
        <dbReference type="EMBL" id="MVO08225.1"/>
    </source>
</evidence>
<reference evidence="3" key="1">
    <citation type="submission" date="2019-05" db="EMBL/GenBank/DDBJ databases">
        <title>Flavobacterium profundi sp. nov., isolated from a deep-sea seamount.</title>
        <authorList>
            <person name="Zhang D.-C."/>
        </authorList>
    </citation>
    <scope>NUCLEOTIDE SEQUENCE [LARGE SCALE GENOMIC DNA]</scope>
    <source>
        <strain evidence="3">TP390</strain>
    </source>
</reference>
<dbReference type="AlphaFoldDB" id="A0A6I4IF34"/>
<name>A0A6I4IF34_9FLAO</name>
<keyword evidence="1" id="KW-0732">Signal</keyword>
<feature type="signal peptide" evidence="1">
    <location>
        <begin position="1"/>
        <end position="19"/>
    </location>
</feature>
<gene>
    <name evidence="2" type="ORF">GOQ30_03480</name>
</gene>
<evidence type="ECO:0008006" key="4">
    <source>
        <dbReference type="Google" id="ProtNLM"/>
    </source>
</evidence>
<dbReference type="EMBL" id="WQLW01000002">
    <property type="protein sequence ID" value="MVO08225.1"/>
    <property type="molecule type" value="Genomic_DNA"/>
</dbReference>
<accession>A0A6I4IF34</accession>